<gene>
    <name evidence="2" type="ORF">ACFPQ4_15985</name>
</gene>
<evidence type="ECO:0000313" key="2">
    <source>
        <dbReference type="EMBL" id="MFC5530930.1"/>
    </source>
</evidence>
<dbReference type="Proteomes" id="UP001596108">
    <property type="component" value="Unassembled WGS sequence"/>
</dbReference>
<sequence>MRTTFSALIRHLFRFKVFYIAGAVLALAIYVLTHLSIPKSVQPEPTGDQYSYEHFIAANNVSLHVVKTVPGAVHLRIVDDNVTRTGIVGVNGGFFWEKQLLSIAVENDQPAGGTKGQRGSGWFNAKYARGTLVYDGDTGLFSVQVVSDADQIKVQDRSRYWAQGGISLNLRDDVRWRAQAETEAIPVPDEFRLRSAMAYDGKGQVYLFVTDVRCTAEDYRKAILEYGNAEAHRLIDGIFLDGDGSSQLSTREAMLSGDGRAVLQMIGVD</sequence>
<accession>A0ABW0R1C7</accession>
<name>A0ABW0R1C7_9BACL</name>
<reference evidence="3" key="1">
    <citation type="journal article" date="2019" name="Int. J. Syst. Evol. Microbiol.">
        <title>The Global Catalogue of Microorganisms (GCM) 10K type strain sequencing project: providing services to taxonomists for standard genome sequencing and annotation.</title>
        <authorList>
            <consortium name="The Broad Institute Genomics Platform"/>
            <consortium name="The Broad Institute Genome Sequencing Center for Infectious Disease"/>
            <person name="Wu L."/>
            <person name="Ma J."/>
        </authorList>
    </citation>
    <scope>NUCLEOTIDE SEQUENCE [LARGE SCALE GENOMIC DNA]</scope>
    <source>
        <strain evidence="3">CGMCC 1.18578</strain>
    </source>
</reference>
<feature type="transmembrane region" description="Helical" evidence="1">
    <location>
        <begin position="12"/>
        <end position="32"/>
    </location>
</feature>
<keyword evidence="1" id="KW-0812">Transmembrane</keyword>
<keyword evidence="1" id="KW-0472">Membrane</keyword>
<keyword evidence="3" id="KW-1185">Reference proteome</keyword>
<dbReference type="EMBL" id="JBHSNC010000048">
    <property type="protein sequence ID" value="MFC5530930.1"/>
    <property type="molecule type" value="Genomic_DNA"/>
</dbReference>
<evidence type="ECO:0000313" key="3">
    <source>
        <dbReference type="Proteomes" id="UP001596108"/>
    </source>
</evidence>
<evidence type="ECO:0000256" key="1">
    <source>
        <dbReference type="SAM" id="Phobius"/>
    </source>
</evidence>
<evidence type="ECO:0008006" key="4">
    <source>
        <dbReference type="Google" id="ProtNLM"/>
    </source>
</evidence>
<keyword evidence="1" id="KW-1133">Transmembrane helix</keyword>
<protein>
    <recommendedName>
        <fullName evidence="4">Phosphodiester glycosidase domain-containing protein</fullName>
    </recommendedName>
</protein>
<dbReference type="RefSeq" id="WP_378112873.1">
    <property type="nucleotide sequence ID" value="NZ_JBHSNC010000048.1"/>
</dbReference>
<comment type="caution">
    <text evidence="2">The sequence shown here is derived from an EMBL/GenBank/DDBJ whole genome shotgun (WGS) entry which is preliminary data.</text>
</comment>
<organism evidence="2 3">
    <name type="scientific">Cohnella yongneupensis</name>
    <dbReference type="NCBI Taxonomy" id="425006"/>
    <lineage>
        <taxon>Bacteria</taxon>
        <taxon>Bacillati</taxon>
        <taxon>Bacillota</taxon>
        <taxon>Bacilli</taxon>
        <taxon>Bacillales</taxon>
        <taxon>Paenibacillaceae</taxon>
        <taxon>Cohnella</taxon>
    </lineage>
</organism>
<proteinExistence type="predicted"/>